<sequence length="389" mass="40829">MIAASLNAAEINFEGLNKGDIVNKLTEGSGVSGTRGGEITVYGFNPKLSTNDNAAVIFDSANPTGGDDDLGTPNEAFGGFGVDDDMGDVVGGELNSQYENNQSLYNVLIINESSGLKDTNTNGLIDADDADVADPNDADLQGQFFEFDFSGLARSKSVTINSVSYLDIEEEEGESGARIELYGPRLPKVGKMISLNAVGDNGFNTIADIGIEGVTLMRIVMNGSGAVTGITFDEEPERPCWVTTGGFFNSGVVSGPKQCTFGGNVGPPPSGAFEVNFHSGDNDGDKFHTNDIEVVECLDMDSTGPKQPGGKKGFEIDTLVFECTGRFNNESGYTCAGYLLDSGEPQGKKDNMADQINMVISDAAGNTVAECTGEMDGGNVQIHPPVGRP</sequence>
<proteinExistence type="predicted"/>
<gene>
    <name evidence="1" type="ORF">GCM10023333_31510</name>
</gene>
<evidence type="ECO:0000313" key="2">
    <source>
        <dbReference type="Proteomes" id="UP001499988"/>
    </source>
</evidence>
<keyword evidence="2" id="KW-1185">Reference proteome</keyword>
<comment type="caution">
    <text evidence="1">The sequence shown here is derived from an EMBL/GenBank/DDBJ whole genome shotgun (WGS) entry which is preliminary data.</text>
</comment>
<reference evidence="2" key="1">
    <citation type="journal article" date="2019" name="Int. J. Syst. Evol. Microbiol.">
        <title>The Global Catalogue of Microorganisms (GCM) 10K type strain sequencing project: providing services to taxonomists for standard genome sequencing and annotation.</title>
        <authorList>
            <consortium name="The Broad Institute Genomics Platform"/>
            <consortium name="The Broad Institute Genome Sequencing Center for Infectious Disease"/>
            <person name="Wu L."/>
            <person name="Ma J."/>
        </authorList>
    </citation>
    <scope>NUCLEOTIDE SEQUENCE [LARGE SCALE GENOMIC DNA]</scope>
    <source>
        <strain evidence="2">JCM 18401</strain>
    </source>
</reference>
<dbReference type="Proteomes" id="UP001499988">
    <property type="component" value="Unassembled WGS sequence"/>
</dbReference>
<evidence type="ECO:0000313" key="1">
    <source>
        <dbReference type="EMBL" id="GAA4896017.1"/>
    </source>
</evidence>
<protein>
    <submittedName>
        <fullName evidence="1">Uncharacterized protein</fullName>
    </submittedName>
</protein>
<name>A0ABP9F7P1_9GAMM</name>
<accession>A0ABP9F7P1</accession>
<dbReference type="EMBL" id="BAABJZ010000096">
    <property type="protein sequence ID" value="GAA4896017.1"/>
    <property type="molecule type" value="Genomic_DNA"/>
</dbReference>
<organism evidence="1 2">
    <name type="scientific">Ferrimonas pelagia</name>
    <dbReference type="NCBI Taxonomy" id="1177826"/>
    <lineage>
        <taxon>Bacteria</taxon>
        <taxon>Pseudomonadati</taxon>
        <taxon>Pseudomonadota</taxon>
        <taxon>Gammaproteobacteria</taxon>
        <taxon>Alteromonadales</taxon>
        <taxon>Ferrimonadaceae</taxon>
        <taxon>Ferrimonas</taxon>
    </lineage>
</organism>